<dbReference type="Proteomes" id="UP001302602">
    <property type="component" value="Unassembled WGS sequence"/>
</dbReference>
<reference evidence="1" key="2">
    <citation type="submission" date="2023-05" db="EMBL/GenBank/DDBJ databases">
        <authorList>
            <consortium name="Lawrence Berkeley National Laboratory"/>
            <person name="Steindorff A."/>
            <person name="Hensen N."/>
            <person name="Bonometti L."/>
            <person name="Westerberg I."/>
            <person name="Brannstrom I.O."/>
            <person name="Guillou S."/>
            <person name="Cros-Aarteil S."/>
            <person name="Calhoun S."/>
            <person name="Haridas S."/>
            <person name="Kuo A."/>
            <person name="Mondo S."/>
            <person name="Pangilinan J."/>
            <person name="Riley R."/>
            <person name="Labutti K."/>
            <person name="Andreopoulos B."/>
            <person name="Lipzen A."/>
            <person name="Chen C."/>
            <person name="Yanf M."/>
            <person name="Daum C."/>
            <person name="Ng V."/>
            <person name="Clum A."/>
            <person name="Ohm R."/>
            <person name="Martin F."/>
            <person name="Silar P."/>
            <person name="Natvig D."/>
            <person name="Lalanne C."/>
            <person name="Gautier V."/>
            <person name="Ament-Velasquez S.L."/>
            <person name="Kruys A."/>
            <person name="Hutchinson M.I."/>
            <person name="Powell A.J."/>
            <person name="Barry K."/>
            <person name="Miller A.N."/>
            <person name="Grigoriev I.V."/>
            <person name="Debuchy R."/>
            <person name="Gladieux P."/>
            <person name="Thoren M.H."/>
            <person name="Johannesson H."/>
        </authorList>
    </citation>
    <scope>NUCLEOTIDE SEQUENCE</scope>
    <source>
        <strain evidence="1">CBS 731.68</strain>
    </source>
</reference>
<evidence type="ECO:0000313" key="1">
    <source>
        <dbReference type="EMBL" id="KAK4118225.1"/>
    </source>
</evidence>
<keyword evidence="2" id="KW-1185">Reference proteome</keyword>
<sequence>FADDTNLLVFGREPEANVRQLEAAWETKTCLQGRKQWADQLELAQPGGGTSPVKPMAAARFLGVWLDWKLNWKAHLLHKDGHTEFFEFAASIPNLPLSAPLAPGQISTRYHALRPDSSSTYSQCSPCSLDVVIGWPYLGALSYRRDAFLPPTASVFPPQRTERNWVTTQCLGRGPPGQDVRIYTVRRGSLTCFFLLILFHLSVMYDG</sequence>
<gene>
    <name evidence="1" type="ORF">N657DRAFT_584001</name>
</gene>
<reference evidence="1" key="1">
    <citation type="journal article" date="2023" name="Mol. Phylogenet. Evol.">
        <title>Genome-scale phylogeny and comparative genomics of the fungal order Sordariales.</title>
        <authorList>
            <person name="Hensen N."/>
            <person name="Bonometti L."/>
            <person name="Westerberg I."/>
            <person name="Brannstrom I.O."/>
            <person name="Guillou S."/>
            <person name="Cros-Aarteil S."/>
            <person name="Calhoun S."/>
            <person name="Haridas S."/>
            <person name="Kuo A."/>
            <person name="Mondo S."/>
            <person name="Pangilinan J."/>
            <person name="Riley R."/>
            <person name="LaButti K."/>
            <person name="Andreopoulos B."/>
            <person name="Lipzen A."/>
            <person name="Chen C."/>
            <person name="Yan M."/>
            <person name="Daum C."/>
            <person name="Ng V."/>
            <person name="Clum A."/>
            <person name="Steindorff A."/>
            <person name="Ohm R.A."/>
            <person name="Martin F."/>
            <person name="Silar P."/>
            <person name="Natvig D.O."/>
            <person name="Lalanne C."/>
            <person name="Gautier V."/>
            <person name="Ament-Velasquez S.L."/>
            <person name="Kruys A."/>
            <person name="Hutchinson M.I."/>
            <person name="Powell A.J."/>
            <person name="Barry K."/>
            <person name="Miller A.N."/>
            <person name="Grigoriev I.V."/>
            <person name="Debuchy R."/>
            <person name="Gladieux P."/>
            <person name="Hiltunen Thoren M."/>
            <person name="Johannesson H."/>
        </authorList>
    </citation>
    <scope>NUCLEOTIDE SEQUENCE</scope>
    <source>
        <strain evidence="1">CBS 731.68</strain>
    </source>
</reference>
<organism evidence="1 2">
    <name type="scientific">Parathielavia appendiculata</name>
    <dbReference type="NCBI Taxonomy" id="2587402"/>
    <lineage>
        <taxon>Eukaryota</taxon>
        <taxon>Fungi</taxon>
        <taxon>Dikarya</taxon>
        <taxon>Ascomycota</taxon>
        <taxon>Pezizomycotina</taxon>
        <taxon>Sordariomycetes</taxon>
        <taxon>Sordariomycetidae</taxon>
        <taxon>Sordariales</taxon>
        <taxon>Chaetomiaceae</taxon>
        <taxon>Parathielavia</taxon>
    </lineage>
</organism>
<proteinExistence type="predicted"/>
<name>A0AAN6TQC5_9PEZI</name>
<evidence type="ECO:0000313" key="2">
    <source>
        <dbReference type="Proteomes" id="UP001302602"/>
    </source>
</evidence>
<dbReference type="RefSeq" id="XP_062641998.1">
    <property type="nucleotide sequence ID" value="XM_062789723.1"/>
</dbReference>
<comment type="caution">
    <text evidence="1">The sequence shown here is derived from an EMBL/GenBank/DDBJ whole genome shotgun (WGS) entry which is preliminary data.</text>
</comment>
<protein>
    <submittedName>
        <fullName evidence="1">Uncharacterized protein</fullName>
    </submittedName>
</protein>
<feature type="non-terminal residue" evidence="1">
    <location>
        <position position="1"/>
    </location>
</feature>
<accession>A0AAN6TQC5</accession>
<dbReference type="EMBL" id="MU853277">
    <property type="protein sequence ID" value="KAK4118225.1"/>
    <property type="molecule type" value="Genomic_DNA"/>
</dbReference>
<dbReference type="AlphaFoldDB" id="A0AAN6TQC5"/>
<dbReference type="GeneID" id="87826493"/>